<name>A0A0A9ATA2_ARUDO</name>
<proteinExistence type="predicted"/>
<accession>A0A0A9ATA2</accession>
<protein>
    <submittedName>
        <fullName evidence="1">Uncharacterized protein</fullName>
    </submittedName>
</protein>
<sequence length="51" mass="5887">MSLSQCLEELLCINFTECPSGSIIFFAPPKCVHIFRPNKEHSFNFALNILW</sequence>
<dbReference type="AlphaFoldDB" id="A0A0A9ATA2"/>
<organism evidence="1">
    <name type="scientific">Arundo donax</name>
    <name type="common">Giant reed</name>
    <name type="synonym">Donax arundinaceus</name>
    <dbReference type="NCBI Taxonomy" id="35708"/>
    <lineage>
        <taxon>Eukaryota</taxon>
        <taxon>Viridiplantae</taxon>
        <taxon>Streptophyta</taxon>
        <taxon>Embryophyta</taxon>
        <taxon>Tracheophyta</taxon>
        <taxon>Spermatophyta</taxon>
        <taxon>Magnoliopsida</taxon>
        <taxon>Liliopsida</taxon>
        <taxon>Poales</taxon>
        <taxon>Poaceae</taxon>
        <taxon>PACMAD clade</taxon>
        <taxon>Arundinoideae</taxon>
        <taxon>Arundineae</taxon>
        <taxon>Arundo</taxon>
    </lineage>
</organism>
<evidence type="ECO:0000313" key="1">
    <source>
        <dbReference type="EMBL" id="JAD50337.1"/>
    </source>
</evidence>
<dbReference type="EMBL" id="GBRH01247558">
    <property type="protein sequence ID" value="JAD50337.1"/>
    <property type="molecule type" value="Transcribed_RNA"/>
</dbReference>
<reference evidence="1" key="1">
    <citation type="submission" date="2014-09" db="EMBL/GenBank/DDBJ databases">
        <authorList>
            <person name="Magalhaes I.L.F."/>
            <person name="Oliveira U."/>
            <person name="Santos F.R."/>
            <person name="Vidigal T.H.D.A."/>
            <person name="Brescovit A.D."/>
            <person name="Santos A.J."/>
        </authorList>
    </citation>
    <scope>NUCLEOTIDE SEQUENCE</scope>
    <source>
        <tissue evidence="1">Shoot tissue taken approximately 20 cm above the soil surface</tissue>
    </source>
</reference>
<reference evidence="1" key="2">
    <citation type="journal article" date="2015" name="Data Brief">
        <title>Shoot transcriptome of the giant reed, Arundo donax.</title>
        <authorList>
            <person name="Barrero R.A."/>
            <person name="Guerrero F.D."/>
            <person name="Moolhuijzen P."/>
            <person name="Goolsby J.A."/>
            <person name="Tidwell J."/>
            <person name="Bellgard S.E."/>
            <person name="Bellgard M.I."/>
        </authorList>
    </citation>
    <scope>NUCLEOTIDE SEQUENCE</scope>
    <source>
        <tissue evidence="1">Shoot tissue taken approximately 20 cm above the soil surface</tissue>
    </source>
</reference>